<evidence type="ECO:0000313" key="2">
    <source>
        <dbReference type="Proteomes" id="UP000199759"/>
    </source>
</evidence>
<accession>A0A1G9P184</accession>
<dbReference type="OrthoDB" id="9800876at2"/>
<name>A0A1G9P184_9PROT</name>
<reference evidence="1 2" key="1">
    <citation type="submission" date="2016-10" db="EMBL/GenBank/DDBJ databases">
        <authorList>
            <person name="de Groot N.N."/>
        </authorList>
    </citation>
    <scope>NUCLEOTIDE SEQUENCE [LARGE SCALE GENOMIC DNA]</scope>
    <source>
        <strain evidence="1 2">DSM 16077</strain>
    </source>
</reference>
<dbReference type="EMBL" id="FNHG01000003">
    <property type="protein sequence ID" value="SDL92626.1"/>
    <property type="molecule type" value="Genomic_DNA"/>
</dbReference>
<gene>
    <name evidence="1" type="ORF">SAMN04488568_10375</name>
</gene>
<dbReference type="Gene3D" id="1.10.1660.10">
    <property type="match status" value="1"/>
</dbReference>
<protein>
    <submittedName>
        <fullName evidence="1">Chaperone modulatory protein CbpM</fullName>
    </submittedName>
</protein>
<dbReference type="RefSeq" id="WP_091767162.1">
    <property type="nucleotide sequence ID" value="NZ_FNHG01000003.1"/>
</dbReference>
<organism evidence="1 2">
    <name type="scientific">Maricaulis salignorans</name>
    <dbReference type="NCBI Taxonomy" id="144026"/>
    <lineage>
        <taxon>Bacteria</taxon>
        <taxon>Pseudomonadati</taxon>
        <taxon>Pseudomonadota</taxon>
        <taxon>Alphaproteobacteria</taxon>
        <taxon>Maricaulales</taxon>
        <taxon>Maricaulaceae</taxon>
        <taxon>Maricaulis</taxon>
    </lineage>
</organism>
<sequence>MSENLTANEIIDAVAALTAERLTTYIEIGIIMPIQGEAGPLFAPVDCARLQLICELEQSHELADEALEMVMSLVDQLHSARADLQALGAAVDAQPVAVREQVLAAWRARRGG</sequence>
<dbReference type="AlphaFoldDB" id="A0A1G9P184"/>
<proteinExistence type="predicted"/>
<dbReference type="Proteomes" id="UP000199759">
    <property type="component" value="Unassembled WGS sequence"/>
</dbReference>
<dbReference type="STRING" id="144026.SAMN04488568_10375"/>
<keyword evidence="2" id="KW-1185">Reference proteome</keyword>
<evidence type="ECO:0000313" key="1">
    <source>
        <dbReference type="EMBL" id="SDL92626.1"/>
    </source>
</evidence>